<dbReference type="PROSITE" id="PS00061">
    <property type="entry name" value="ADH_SHORT"/>
    <property type="match status" value="1"/>
</dbReference>
<dbReference type="RefSeq" id="WP_311340556.1">
    <property type="nucleotide sequence ID" value="NZ_JAVRHS010000004.1"/>
</dbReference>
<evidence type="ECO:0000313" key="3">
    <source>
        <dbReference type="Proteomes" id="UP001259803"/>
    </source>
</evidence>
<evidence type="ECO:0000313" key="2">
    <source>
        <dbReference type="EMBL" id="MDT0575980.1"/>
    </source>
</evidence>
<dbReference type="InterPro" id="IPR002347">
    <property type="entry name" value="SDR_fam"/>
</dbReference>
<proteinExistence type="inferred from homology"/>
<name>A0ABU2ZH97_9SPHN</name>
<sequence length="254" mass="27037">MARMNGKVALITGAGSMNGLGGATAMRFAEEGATVWLTDLRSDGIEAVATAIEARNGHARTMVQDVTKEDGWDELIDAMVERDGGIDALVNNAGIAVLRPIEAFATDDWHRQLRVNLDSVFFGSRRAIARMREQGRGGAIINISSVAGIVGVPYCSAYAAAKGGVRIMSKVLAVECARDGIRVNTVHPGMIETDMQIVARRDNPDNFDKVVGSIPMGRMGEPLDIANANLFLASDEGRYVTGTEIIVDGGMTAQ</sequence>
<dbReference type="NCBIfam" id="NF005559">
    <property type="entry name" value="PRK07231.1"/>
    <property type="match status" value="1"/>
</dbReference>
<dbReference type="SUPFAM" id="SSF51735">
    <property type="entry name" value="NAD(P)-binding Rossmann-fold domains"/>
    <property type="match status" value="1"/>
</dbReference>
<dbReference type="Proteomes" id="UP001259803">
    <property type="component" value="Unassembled WGS sequence"/>
</dbReference>
<keyword evidence="3" id="KW-1185">Reference proteome</keyword>
<reference evidence="2 3" key="1">
    <citation type="submission" date="2023-09" db="EMBL/GenBank/DDBJ databases">
        <authorList>
            <person name="Rey-Velasco X."/>
        </authorList>
    </citation>
    <scope>NUCLEOTIDE SEQUENCE [LARGE SCALE GENOMIC DNA]</scope>
    <source>
        <strain evidence="2 3">F390</strain>
    </source>
</reference>
<accession>A0ABU2ZH97</accession>
<dbReference type="InterPro" id="IPR036291">
    <property type="entry name" value="NAD(P)-bd_dom_sf"/>
</dbReference>
<dbReference type="EMBL" id="JAVRHS010000004">
    <property type="protein sequence ID" value="MDT0575980.1"/>
    <property type="molecule type" value="Genomic_DNA"/>
</dbReference>
<gene>
    <name evidence="2" type="ORF">RM533_07250</name>
</gene>
<dbReference type="InterPro" id="IPR020904">
    <property type="entry name" value="Sc_DH/Rdtase_CS"/>
</dbReference>
<evidence type="ECO:0000256" key="1">
    <source>
        <dbReference type="ARBA" id="ARBA00006484"/>
    </source>
</evidence>
<dbReference type="Gene3D" id="3.40.50.720">
    <property type="entry name" value="NAD(P)-binding Rossmann-like Domain"/>
    <property type="match status" value="1"/>
</dbReference>
<comment type="caution">
    <text evidence="2">The sequence shown here is derived from an EMBL/GenBank/DDBJ whole genome shotgun (WGS) entry which is preliminary data.</text>
</comment>
<comment type="similarity">
    <text evidence="1">Belongs to the short-chain dehydrogenases/reductases (SDR) family.</text>
</comment>
<protein>
    <submittedName>
        <fullName evidence="2">SDR family NAD(P)-dependent oxidoreductase</fullName>
    </submittedName>
</protein>
<dbReference type="PANTHER" id="PTHR42760">
    <property type="entry name" value="SHORT-CHAIN DEHYDROGENASES/REDUCTASES FAMILY MEMBER"/>
    <property type="match status" value="1"/>
</dbReference>
<dbReference type="PRINTS" id="PR00080">
    <property type="entry name" value="SDRFAMILY"/>
</dbReference>
<organism evidence="2 3">
    <name type="scientific">Croceicoccus esteveae</name>
    <dbReference type="NCBI Taxonomy" id="3075597"/>
    <lineage>
        <taxon>Bacteria</taxon>
        <taxon>Pseudomonadati</taxon>
        <taxon>Pseudomonadota</taxon>
        <taxon>Alphaproteobacteria</taxon>
        <taxon>Sphingomonadales</taxon>
        <taxon>Erythrobacteraceae</taxon>
        <taxon>Croceicoccus</taxon>
    </lineage>
</organism>
<dbReference type="PRINTS" id="PR00081">
    <property type="entry name" value="GDHRDH"/>
</dbReference>
<dbReference type="Pfam" id="PF13561">
    <property type="entry name" value="adh_short_C2"/>
    <property type="match status" value="1"/>
</dbReference>